<evidence type="ECO:0000256" key="4">
    <source>
        <dbReference type="ARBA" id="ARBA00022598"/>
    </source>
</evidence>
<feature type="binding site" evidence="11">
    <location>
        <position position="145"/>
    </location>
    <ligand>
        <name>L-histidine</name>
        <dbReference type="ChEBI" id="CHEBI:57595"/>
    </ligand>
</feature>
<dbReference type="GO" id="GO:0004821">
    <property type="term" value="F:histidine-tRNA ligase activity"/>
    <property type="evidence" value="ECO:0007669"/>
    <property type="project" value="UniProtKB-UniRule"/>
</dbReference>
<dbReference type="GO" id="GO:0006427">
    <property type="term" value="P:histidyl-tRNA aminoacylation"/>
    <property type="evidence" value="ECO:0007669"/>
    <property type="project" value="UniProtKB-UniRule"/>
</dbReference>
<dbReference type="EC" id="6.1.1.21" evidence="10"/>
<gene>
    <name evidence="10" type="primary">hisS</name>
    <name evidence="13" type="ORF">ST44_10720</name>
</gene>
<proteinExistence type="inferred from homology"/>
<evidence type="ECO:0000313" key="13">
    <source>
        <dbReference type="EMBL" id="KIP60599.1"/>
    </source>
</evidence>
<dbReference type="Gene3D" id="3.40.50.800">
    <property type="entry name" value="Anticodon-binding domain"/>
    <property type="match status" value="1"/>
</dbReference>
<dbReference type="RefSeq" id="WP_022316004.1">
    <property type="nucleotide sequence ID" value="NZ_JALFDM010000104.1"/>
</dbReference>
<evidence type="ECO:0000256" key="10">
    <source>
        <dbReference type="HAMAP-Rule" id="MF_00127"/>
    </source>
</evidence>
<protein>
    <recommendedName>
        <fullName evidence="10">Histidine--tRNA ligase</fullName>
        <ecNumber evidence="10">6.1.1.21</ecNumber>
    </recommendedName>
    <alternativeName>
        <fullName evidence="10">Histidyl-tRNA synthetase</fullName>
        <shortName evidence="10">HisRS</shortName>
    </alternativeName>
</protein>
<keyword evidence="7 10" id="KW-0648">Protein biosynthesis</keyword>
<dbReference type="GeneID" id="93483480"/>
<evidence type="ECO:0000256" key="8">
    <source>
        <dbReference type="ARBA" id="ARBA00023146"/>
    </source>
</evidence>
<feature type="binding site" evidence="11">
    <location>
        <begin position="297"/>
        <end position="298"/>
    </location>
    <ligand>
        <name>L-histidine</name>
        <dbReference type="ChEBI" id="CHEBI:57595"/>
    </ligand>
</feature>
<reference evidence="13 14" key="1">
    <citation type="submission" date="2015-01" db="EMBL/GenBank/DDBJ databases">
        <title>Comparative genomics of non-oral Prevotella species.</title>
        <authorList>
            <person name="Accetto T."/>
            <person name="Nograsek B."/>
            <person name="Avgustin G."/>
        </authorList>
    </citation>
    <scope>NUCLEOTIDE SEQUENCE [LARGE SCALE GENOMIC DNA]</scope>
    <source>
        <strain evidence="13 14">P5-119</strain>
    </source>
</reference>
<dbReference type="EMBL" id="JXQK01000079">
    <property type="protein sequence ID" value="KIP60599.1"/>
    <property type="molecule type" value="Genomic_DNA"/>
</dbReference>
<feature type="binding site" evidence="11">
    <location>
        <begin position="101"/>
        <end position="103"/>
    </location>
    <ligand>
        <name>L-histidine</name>
        <dbReference type="ChEBI" id="CHEBI:57595"/>
    </ligand>
</feature>
<dbReference type="Gene3D" id="3.30.930.10">
    <property type="entry name" value="Bira Bifunctional Protein, Domain 2"/>
    <property type="match status" value="1"/>
</dbReference>
<dbReference type="GO" id="GO:0005524">
    <property type="term" value="F:ATP binding"/>
    <property type="evidence" value="ECO:0007669"/>
    <property type="project" value="UniProtKB-UniRule"/>
</dbReference>
<dbReference type="InterPro" id="IPR006195">
    <property type="entry name" value="aa-tRNA-synth_II"/>
</dbReference>
<comment type="subunit">
    <text evidence="2 10">Homodimer.</text>
</comment>
<evidence type="ECO:0000256" key="2">
    <source>
        <dbReference type="ARBA" id="ARBA00011738"/>
    </source>
</evidence>
<dbReference type="AlphaFoldDB" id="A0A0D0HB11"/>
<evidence type="ECO:0000256" key="3">
    <source>
        <dbReference type="ARBA" id="ARBA00022490"/>
    </source>
</evidence>
<feature type="domain" description="Aminoacyl-transfer RNA synthetases class-II family profile" evidence="12">
    <location>
        <begin position="1"/>
        <end position="396"/>
    </location>
</feature>
<dbReference type="InterPro" id="IPR036621">
    <property type="entry name" value="Anticodon-bd_dom_sf"/>
</dbReference>
<dbReference type="InterPro" id="IPR004516">
    <property type="entry name" value="HisRS/HisZ"/>
</dbReference>
<comment type="catalytic activity">
    <reaction evidence="9 10">
        <text>tRNA(His) + L-histidine + ATP = L-histidyl-tRNA(His) + AMP + diphosphate + H(+)</text>
        <dbReference type="Rhea" id="RHEA:17313"/>
        <dbReference type="Rhea" id="RHEA-COMP:9665"/>
        <dbReference type="Rhea" id="RHEA-COMP:9689"/>
        <dbReference type="ChEBI" id="CHEBI:15378"/>
        <dbReference type="ChEBI" id="CHEBI:30616"/>
        <dbReference type="ChEBI" id="CHEBI:33019"/>
        <dbReference type="ChEBI" id="CHEBI:57595"/>
        <dbReference type="ChEBI" id="CHEBI:78442"/>
        <dbReference type="ChEBI" id="CHEBI:78527"/>
        <dbReference type="ChEBI" id="CHEBI:456215"/>
        <dbReference type="EC" id="6.1.1.21"/>
    </reaction>
</comment>
<keyword evidence="5 10" id="KW-0547">Nucleotide-binding</keyword>
<keyword evidence="3 10" id="KW-0963">Cytoplasm</keyword>
<evidence type="ECO:0000259" key="12">
    <source>
        <dbReference type="PROSITE" id="PS50862"/>
    </source>
</evidence>
<sequence length="453" mass="50670">MSKPSIPKGTRDFTPAEMAKRNYIFDTIRSVYALYGFKQIETPAMETLQTLLGKYGEEGDKLLFRVLNSGDYLTKVSDEQLAERNSLALSSKICEKGLRYDLTVPFARFVVMHRDEIQLPFKRYQIQTVWRADRPQKGRYREFYQCDADIVGSDSLLNEVELVQIMDTVFQRLGIRVQIKINNRKLLSGIAEIVGEAEKIVDITVAIDKLDKIGLDKVNEELRTDGISEEAIAKLQPVITLSGSNEEKLKVMEDFLASSEVGMKGIEELRFILNAASQVDLKNELQLDLTLARGLNYYTGAIFEVKALDTPMGSITGGGRYDNLTGIFGMPGISGVGISFGADRIYDVLNTLDLYPKEITTDTQLLFINFGEKETCYCLPVVAKARQNGIRTEMFPDAAKMKKQMAYANANAIPYVALAGDDEIQKGVVTLKNMETGEQEQVTPEQLIEIVKG</sequence>
<dbReference type="InterPro" id="IPR045864">
    <property type="entry name" value="aa-tRNA-synth_II/BPL/LPL"/>
</dbReference>
<dbReference type="PANTHER" id="PTHR11476">
    <property type="entry name" value="HISTIDYL-TRNA SYNTHETASE"/>
    <property type="match status" value="1"/>
</dbReference>
<dbReference type="SUPFAM" id="SSF55681">
    <property type="entry name" value="Class II aaRS and biotin synthetases"/>
    <property type="match status" value="1"/>
</dbReference>
<dbReference type="CDD" id="cd00773">
    <property type="entry name" value="HisRS-like_core"/>
    <property type="match status" value="1"/>
</dbReference>
<keyword evidence="14" id="KW-1185">Reference proteome</keyword>
<dbReference type="InterPro" id="IPR033656">
    <property type="entry name" value="HisRS_anticodon"/>
</dbReference>
<evidence type="ECO:0000256" key="1">
    <source>
        <dbReference type="ARBA" id="ARBA00008226"/>
    </source>
</evidence>
<dbReference type="PROSITE" id="PS50862">
    <property type="entry name" value="AA_TRNA_LIGASE_II"/>
    <property type="match status" value="1"/>
</dbReference>
<keyword evidence="8 10" id="KW-0030">Aminoacyl-tRNA synthetase</keyword>
<name>A0A0D0HB11_9BACT</name>
<dbReference type="InterPro" id="IPR041715">
    <property type="entry name" value="HisRS-like_core"/>
</dbReference>
<comment type="similarity">
    <text evidence="1 10">Belongs to the class-II aminoacyl-tRNA synthetase family.</text>
</comment>
<dbReference type="InterPro" id="IPR004154">
    <property type="entry name" value="Anticodon-bd"/>
</dbReference>
<dbReference type="Pfam" id="PF13393">
    <property type="entry name" value="tRNA-synt_His"/>
    <property type="match status" value="1"/>
</dbReference>
<dbReference type="GO" id="GO:0005737">
    <property type="term" value="C:cytoplasm"/>
    <property type="evidence" value="ECO:0007669"/>
    <property type="project" value="UniProtKB-SubCell"/>
</dbReference>
<dbReference type="NCBIfam" id="TIGR00442">
    <property type="entry name" value="hisS"/>
    <property type="match status" value="1"/>
</dbReference>
<dbReference type="PANTHER" id="PTHR11476:SF7">
    <property type="entry name" value="HISTIDINE--TRNA LIGASE"/>
    <property type="match status" value="1"/>
</dbReference>
<evidence type="ECO:0000256" key="5">
    <source>
        <dbReference type="ARBA" id="ARBA00022741"/>
    </source>
</evidence>
<dbReference type="Pfam" id="PF03129">
    <property type="entry name" value="HGTP_anticodon"/>
    <property type="match status" value="1"/>
</dbReference>
<dbReference type="HAMAP" id="MF_00127">
    <property type="entry name" value="His_tRNA_synth"/>
    <property type="match status" value="1"/>
</dbReference>
<dbReference type="FunFam" id="3.30.930.10:FF:000093">
    <property type="entry name" value="Histidine--tRNA ligase"/>
    <property type="match status" value="1"/>
</dbReference>
<dbReference type="InterPro" id="IPR015807">
    <property type="entry name" value="His-tRNA-ligase"/>
</dbReference>
<comment type="subcellular location">
    <subcellularLocation>
        <location evidence="10">Cytoplasm</location>
    </subcellularLocation>
</comment>
<evidence type="ECO:0000256" key="9">
    <source>
        <dbReference type="ARBA" id="ARBA00047639"/>
    </source>
</evidence>
<dbReference type="CDD" id="cd00859">
    <property type="entry name" value="HisRS_anticodon"/>
    <property type="match status" value="1"/>
</dbReference>
<dbReference type="PIRSF" id="PIRSF001549">
    <property type="entry name" value="His-tRNA_synth"/>
    <property type="match status" value="1"/>
</dbReference>
<keyword evidence="4 10" id="KW-0436">Ligase</keyword>
<dbReference type="STRING" id="1602171.ST44_10720"/>
<dbReference type="OrthoDB" id="9800814at2"/>
<evidence type="ECO:0000313" key="14">
    <source>
        <dbReference type="Proteomes" id="UP000032046"/>
    </source>
</evidence>
<evidence type="ECO:0000256" key="6">
    <source>
        <dbReference type="ARBA" id="ARBA00022840"/>
    </source>
</evidence>
<accession>A0A0D0HB11</accession>
<dbReference type="Proteomes" id="UP000032046">
    <property type="component" value="Unassembled WGS sequence"/>
</dbReference>
<feature type="binding site" evidence="11">
    <location>
        <position position="131"/>
    </location>
    <ligand>
        <name>L-histidine</name>
        <dbReference type="ChEBI" id="CHEBI:57595"/>
    </ligand>
</feature>
<comment type="caution">
    <text evidence="13">The sequence shown here is derived from an EMBL/GenBank/DDBJ whole genome shotgun (WGS) entry which is preliminary data.</text>
</comment>
<evidence type="ECO:0000256" key="7">
    <source>
        <dbReference type="ARBA" id="ARBA00022917"/>
    </source>
</evidence>
<keyword evidence="6 10" id="KW-0067">ATP-binding</keyword>
<evidence type="ECO:0000256" key="11">
    <source>
        <dbReference type="PIRSR" id="PIRSR001549-1"/>
    </source>
</evidence>
<organism evidence="13 14">
    <name type="scientific">Prevotella pectinovora</name>
    <dbReference type="NCBI Taxonomy" id="1602169"/>
    <lineage>
        <taxon>Bacteria</taxon>
        <taxon>Pseudomonadati</taxon>
        <taxon>Bacteroidota</taxon>
        <taxon>Bacteroidia</taxon>
        <taxon>Bacteroidales</taxon>
        <taxon>Prevotellaceae</taxon>
        <taxon>Prevotella</taxon>
    </lineage>
</organism>
<dbReference type="SUPFAM" id="SSF52954">
    <property type="entry name" value="Class II aaRS ABD-related"/>
    <property type="match status" value="1"/>
</dbReference>
<feature type="binding site" evidence="11">
    <location>
        <position position="293"/>
    </location>
    <ligand>
        <name>L-histidine</name>
        <dbReference type="ChEBI" id="CHEBI:57595"/>
    </ligand>
</feature>
<feature type="binding site" evidence="11">
    <location>
        <position position="149"/>
    </location>
    <ligand>
        <name>L-histidine</name>
        <dbReference type="ChEBI" id="CHEBI:57595"/>
    </ligand>
</feature>